<keyword evidence="2" id="KW-1185">Reference proteome</keyword>
<protein>
    <submittedName>
        <fullName evidence="1">Uncharacterized protein</fullName>
    </submittedName>
</protein>
<gene>
    <name evidence="1" type="ORF">DAEQUDRAFT_728339</name>
</gene>
<dbReference type="Proteomes" id="UP000076727">
    <property type="component" value="Unassembled WGS sequence"/>
</dbReference>
<accession>A0A165PDA8</accession>
<sequence>MRSVTANRLPPKDKPRKHCRELKKITFGRVIQCRTGHGYFGEYYPYHVPSDSNDCSCGAPLRTCSHIIKDCPRYESHRDTLRATCSRIVPSTEPSNAV</sequence>
<evidence type="ECO:0000313" key="2">
    <source>
        <dbReference type="Proteomes" id="UP000076727"/>
    </source>
</evidence>
<reference evidence="1 2" key="1">
    <citation type="journal article" date="2016" name="Mol. Biol. Evol.">
        <title>Comparative Genomics of Early-Diverging Mushroom-Forming Fungi Provides Insights into the Origins of Lignocellulose Decay Capabilities.</title>
        <authorList>
            <person name="Nagy L.G."/>
            <person name="Riley R."/>
            <person name="Tritt A."/>
            <person name="Adam C."/>
            <person name="Daum C."/>
            <person name="Floudas D."/>
            <person name="Sun H."/>
            <person name="Yadav J.S."/>
            <person name="Pangilinan J."/>
            <person name="Larsson K.H."/>
            <person name="Matsuura K."/>
            <person name="Barry K."/>
            <person name="Labutti K."/>
            <person name="Kuo R."/>
            <person name="Ohm R.A."/>
            <person name="Bhattacharya S.S."/>
            <person name="Shirouzu T."/>
            <person name="Yoshinaga Y."/>
            <person name="Martin F.M."/>
            <person name="Grigoriev I.V."/>
            <person name="Hibbett D.S."/>
        </authorList>
    </citation>
    <scope>NUCLEOTIDE SEQUENCE [LARGE SCALE GENOMIC DNA]</scope>
    <source>
        <strain evidence="1 2">L-15889</strain>
    </source>
</reference>
<dbReference type="OrthoDB" id="3230070at2759"/>
<dbReference type="EMBL" id="KV429070">
    <property type="protein sequence ID" value="KZT68066.1"/>
    <property type="molecule type" value="Genomic_DNA"/>
</dbReference>
<organism evidence="1 2">
    <name type="scientific">Daedalea quercina L-15889</name>
    <dbReference type="NCBI Taxonomy" id="1314783"/>
    <lineage>
        <taxon>Eukaryota</taxon>
        <taxon>Fungi</taxon>
        <taxon>Dikarya</taxon>
        <taxon>Basidiomycota</taxon>
        <taxon>Agaricomycotina</taxon>
        <taxon>Agaricomycetes</taxon>
        <taxon>Polyporales</taxon>
        <taxon>Fomitopsis</taxon>
    </lineage>
</organism>
<dbReference type="AlphaFoldDB" id="A0A165PDA8"/>
<evidence type="ECO:0000313" key="1">
    <source>
        <dbReference type="EMBL" id="KZT68066.1"/>
    </source>
</evidence>
<proteinExistence type="predicted"/>
<name>A0A165PDA8_9APHY</name>